<sequence length="307" mass="35789">MAGLIDINSYPIKELLPLLLQDKTTKKNIIWATDAYTNLGPGYGDKNIISPELLGGAFVLQPRISKTLEEQQERTRKKAEVMTPVWLCNKMNNYADEQWFGRKDVFNHENDDNTWTVTEDNIAFGDKSWKSYIDSKRLEITCGEAPYLVSRYDTTTGELIVPPIKRIGMLDRKLRVVNENTDTKENWIKWAERAVQSCYGYEYQGDNLLIARINCVLTYCDYYDERFGEDPDMKLLKRIANIVTWNIWQMDGLKDTVPLGKPHEAYHQMSLFDMFEEPEPEDVALPCKIKNWRSKEMIIYKDLKKGM</sequence>
<evidence type="ECO:0000313" key="2">
    <source>
        <dbReference type="Proteomes" id="UP001300383"/>
    </source>
</evidence>
<keyword evidence="1" id="KW-0378">Hydrolase</keyword>
<dbReference type="AlphaFoldDB" id="A0AAP4BD01"/>
<accession>A0AAP4BD01</accession>
<keyword evidence="1" id="KW-0255">Endonuclease</keyword>
<comment type="caution">
    <text evidence="1">The sequence shown here is derived from an EMBL/GenBank/DDBJ whole genome shotgun (WGS) entry which is preliminary data.</text>
</comment>
<reference evidence="1 2" key="1">
    <citation type="submission" date="2023-05" db="EMBL/GenBank/DDBJ databases">
        <title>[ruminococcus] sp. nov., isolated from a pig farm feces dump.</title>
        <authorList>
            <person name="Chang Y.-H."/>
        </authorList>
    </citation>
    <scope>NUCLEOTIDE SEQUENCE [LARGE SCALE GENOMIC DNA]</scope>
    <source>
        <strain evidence="1 2">YH-rum2234</strain>
    </source>
</reference>
<keyword evidence="1" id="KW-0540">Nuclease</keyword>
<organism evidence="1 2">
    <name type="scientific">Fusibacillus kribbianus</name>
    <dbReference type="NCBI Taxonomy" id="3044208"/>
    <lineage>
        <taxon>Bacteria</taxon>
        <taxon>Bacillati</taxon>
        <taxon>Bacillota</taxon>
        <taxon>Clostridia</taxon>
        <taxon>Lachnospirales</taxon>
        <taxon>Lachnospiraceae</taxon>
        <taxon>Fusibacillus</taxon>
    </lineage>
</organism>
<evidence type="ECO:0000313" key="1">
    <source>
        <dbReference type="EMBL" id="MDI9242948.1"/>
    </source>
</evidence>
<dbReference type="GO" id="GO:0004519">
    <property type="term" value="F:endonuclease activity"/>
    <property type="evidence" value="ECO:0007669"/>
    <property type="project" value="UniProtKB-KW"/>
</dbReference>
<dbReference type="RefSeq" id="WP_283231383.1">
    <property type="nucleotide sequence ID" value="NZ_JASGBQ010000022.1"/>
</dbReference>
<protein>
    <submittedName>
        <fullName evidence="1">Restriction endonuclease subunit M</fullName>
    </submittedName>
</protein>
<name>A0AAP4BD01_9FIRM</name>
<keyword evidence="2" id="KW-1185">Reference proteome</keyword>
<dbReference type="EMBL" id="JASGBQ010000022">
    <property type="protein sequence ID" value="MDI9242948.1"/>
    <property type="molecule type" value="Genomic_DNA"/>
</dbReference>
<proteinExistence type="predicted"/>
<gene>
    <name evidence="1" type="ORF">QJ036_10770</name>
</gene>
<dbReference type="Proteomes" id="UP001300383">
    <property type="component" value="Unassembled WGS sequence"/>
</dbReference>